<keyword evidence="1" id="KW-1133">Transmembrane helix</keyword>
<organism evidence="2 3">
    <name type="scientific">Paenibacillus glycanilyticus</name>
    <dbReference type="NCBI Taxonomy" id="126569"/>
    <lineage>
        <taxon>Bacteria</taxon>
        <taxon>Bacillati</taxon>
        <taxon>Bacillota</taxon>
        <taxon>Bacilli</taxon>
        <taxon>Bacillales</taxon>
        <taxon>Paenibacillaceae</taxon>
        <taxon>Paenibacillus</taxon>
    </lineage>
</organism>
<dbReference type="RefSeq" id="WP_317980876.1">
    <property type="nucleotide sequence ID" value="NZ_BTCL01000014.1"/>
</dbReference>
<keyword evidence="1" id="KW-0812">Transmembrane</keyword>
<evidence type="ECO:0008006" key="4">
    <source>
        <dbReference type="Google" id="ProtNLM"/>
    </source>
</evidence>
<dbReference type="Proteomes" id="UP001285921">
    <property type="component" value="Unassembled WGS sequence"/>
</dbReference>
<protein>
    <recommendedName>
        <fullName evidence="4">DUF58 domain-containing protein</fullName>
    </recommendedName>
</protein>
<reference evidence="2 3" key="1">
    <citation type="submission" date="2023-05" db="EMBL/GenBank/DDBJ databases">
        <title>Draft genome of Paenibacillus sp. CCS26.</title>
        <authorList>
            <person name="Akita H."/>
            <person name="Shinto Y."/>
            <person name="Kimura Z."/>
        </authorList>
    </citation>
    <scope>NUCLEOTIDE SEQUENCE [LARGE SCALE GENOMIC DNA]</scope>
    <source>
        <strain evidence="2 3">CCS26</strain>
    </source>
</reference>
<dbReference type="EMBL" id="BTCL01000014">
    <property type="protein sequence ID" value="GMK46671.1"/>
    <property type="molecule type" value="Genomic_DNA"/>
</dbReference>
<feature type="transmembrane region" description="Helical" evidence="1">
    <location>
        <begin position="7"/>
        <end position="24"/>
    </location>
</feature>
<accession>A0ABQ6NNJ2</accession>
<name>A0ABQ6NNJ2_9BACL</name>
<evidence type="ECO:0000256" key="1">
    <source>
        <dbReference type="SAM" id="Phobius"/>
    </source>
</evidence>
<gene>
    <name evidence="2" type="ORF">PghCCS26_38000</name>
</gene>
<keyword evidence="3" id="KW-1185">Reference proteome</keyword>
<evidence type="ECO:0000313" key="3">
    <source>
        <dbReference type="Proteomes" id="UP001285921"/>
    </source>
</evidence>
<keyword evidence="1" id="KW-0472">Membrane</keyword>
<evidence type="ECO:0000313" key="2">
    <source>
        <dbReference type="EMBL" id="GMK46671.1"/>
    </source>
</evidence>
<comment type="caution">
    <text evidence="2">The sequence shown here is derived from an EMBL/GenBank/DDBJ whole genome shotgun (WGS) entry which is preliminary data.</text>
</comment>
<proteinExistence type="predicted"/>
<sequence length="177" mass="19960">MFIAQRILGYAALLMGLYMALFGALIEGAAFAAAGFVLVSLAELVRLQQGMYHLALGLPLKNEQIHKILRRTPPVKVTSTTLSIHPFNETEYPLLELQGESYLRVKAFIPYIEQSETEYRFTFPESALVLLICDPRYSQGSRLFQYNDQVFVKLSALPLSVQKEGDRLRVEIAAPKH</sequence>